<name>A0ACD5H2X6_9CYAN</name>
<sequence length="70" mass="8209">MVVATRLKTNLATWHIKKIPHLQPILSPTQKPGFFPQSRWEAKMFAETRFLTPRQRAIALTSPKRDRPRD</sequence>
<dbReference type="EMBL" id="CP182909">
    <property type="protein sequence ID" value="XPM67458.1"/>
    <property type="molecule type" value="Genomic_DNA"/>
</dbReference>
<dbReference type="Proteomes" id="UP000095472">
    <property type="component" value="Chromosome"/>
</dbReference>
<organism evidence="1 2">
    <name type="scientific">Desertifilum tharense IPPAS B-1220</name>
    <dbReference type="NCBI Taxonomy" id="1781255"/>
    <lineage>
        <taxon>Bacteria</taxon>
        <taxon>Bacillati</taxon>
        <taxon>Cyanobacteriota</taxon>
        <taxon>Cyanophyceae</taxon>
        <taxon>Desertifilales</taxon>
        <taxon>Desertifilaceae</taxon>
        <taxon>Desertifilum</taxon>
    </lineage>
</organism>
<reference evidence="1 2" key="1">
    <citation type="journal article" date="2016" name="Genome Announc.">
        <title>Draft Genome Sequence of the Thermotolerant Cyanobacterium Desertifilum sp. IPPAS B-1220.</title>
        <authorList>
            <person name="Mironov K.S."/>
            <person name="Sinetova M.A."/>
            <person name="Bolatkhan K."/>
            <person name="Zayadan B.K."/>
            <person name="Ustinova V.V."/>
            <person name="Kupriyanova E.V."/>
            <person name="Skrypnik A.N."/>
            <person name="Gogoleva N.E."/>
            <person name="Gogolev Y.V."/>
            <person name="Los D.A."/>
        </authorList>
    </citation>
    <scope>NUCLEOTIDE SEQUENCE [LARGE SCALE GENOMIC DNA]</scope>
    <source>
        <strain evidence="1 2">IPPAS B-1220</strain>
    </source>
</reference>
<protein>
    <submittedName>
        <fullName evidence="1">Uncharacterized protein</fullName>
    </submittedName>
</protein>
<evidence type="ECO:0000313" key="2">
    <source>
        <dbReference type="Proteomes" id="UP000095472"/>
    </source>
</evidence>
<accession>A0ACD5H2X6</accession>
<evidence type="ECO:0000313" key="1">
    <source>
        <dbReference type="EMBL" id="XPM67458.1"/>
    </source>
</evidence>
<keyword evidence="2" id="KW-1185">Reference proteome</keyword>
<gene>
    <name evidence="1" type="ORF">BH720_017355</name>
</gene>
<proteinExistence type="predicted"/>